<dbReference type="OrthoDB" id="9811884at2"/>
<dbReference type="InterPro" id="IPR050256">
    <property type="entry name" value="Glycosyltransferase_2"/>
</dbReference>
<keyword evidence="3" id="KW-0328">Glycosyltransferase</keyword>
<keyword evidence="6 9" id="KW-1133">Transmembrane helix</keyword>
<evidence type="ECO:0000256" key="9">
    <source>
        <dbReference type="SAM" id="Phobius"/>
    </source>
</evidence>
<comment type="subcellular location">
    <subcellularLocation>
        <location evidence="1">Cell membrane</location>
        <topology evidence="1">Multi-pass membrane protein</topology>
    </subcellularLocation>
</comment>
<dbReference type="Proteomes" id="UP000018766">
    <property type="component" value="Unassembled WGS sequence"/>
</dbReference>
<feature type="domain" description="Glycosyltransferase 2-like" evidence="10">
    <location>
        <begin position="27"/>
        <end position="189"/>
    </location>
</feature>
<feature type="transmembrane region" description="Helical" evidence="9">
    <location>
        <begin position="284"/>
        <end position="309"/>
    </location>
</feature>
<dbReference type="PANTHER" id="PTHR48090">
    <property type="entry name" value="UNDECAPRENYL-PHOSPHATE 4-DEOXY-4-FORMAMIDO-L-ARABINOSE TRANSFERASE-RELATED"/>
    <property type="match status" value="1"/>
</dbReference>
<evidence type="ECO:0000256" key="1">
    <source>
        <dbReference type="ARBA" id="ARBA00004651"/>
    </source>
</evidence>
<dbReference type="PANTHER" id="PTHR48090:SF1">
    <property type="entry name" value="PROPHAGE BACTOPRENOL GLUCOSYL TRANSFERASE HOMOLOG"/>
    <property type="match status" value="1"/>
</dbReference>
<dbReference type="SUPFAM" id="SSF53448">
    <property type="entry name" value="Nucleotide-diphospho-sugar transferases"/>
    <property type="match status" value="1"/>
</dbReference>
<dbReference type="PATRIC" id="fig|1414851.3.peg.489"/>
<evidence type="ECO:0000256" key="5">
    <source>
        <dbReference type="ARBA" id="ARBA00022692"/>
    </source>
</evidence>
<dbReference type="InterPro" id="IPR001173">
    <property type="entry name" value="Glyco_trans_2-like"/>
</dbReference>
<keyword evidence="2" id="KW-1003">Cell membrane</keyword>
<dbReference type="EMBL" id="AYSV01000021">
    <property type="protein sequence ID" value="ETD72747.1"/>
    <property type="molecule type" value="Genomic_DNA"/>
</dbReference>
<keyword evidence="5 9" id="KW-0812">Transmembrane</keyword>
<evidence type="ECO:0000259" key="10">
    <source>
        <dbReference type="Pfam" id="PF00535"/>
    </source>
</evidence>
<keyword evidence="7 9" id="KW-0472">Membrane</keyword>
<dbReference type="RefSeq" id="WP_023949505.1">
    <property type="nucleotide sequence ID" value="NZ_AYSV01000021.1"/>
</dbReference>
<evidence type="ECO:0000256" key="8">
    <source>
        <dbReference type="ARBA" id="ARBA00038152"/>
    </source>
</evidence>
<comment type="caution">
    <text evidence="11">The sequence shown here is derived from an EMBL/GenBank/DDBJ whole genome shotgun (WGS) entry which is preliminary data.</text>
</comment>
<accession>V8GAL5</accession>
<sequence>MIANANPLSNYSWYEANQTKPKGPTLSLLIPVYNERQVLTILYKRLVKVLNPLAISYEIVLVDDGSKDSSGDAMVDMCKTLPYLKVVRLSRNFGKEAALTAGLHYVSGDATIIMDADLQDPPELIPDMLAAWKEGYDVVTMRRITREGETWFKKFSAHSFYRLLNRVSDVDIPADTGDFRLMSKKAVEAINQLGERKRYMKGLFAWIGLPTKEITYHREARVAGTTKWNYGGLVGLALEGITSFSVTPLRLTMGIGVLTALVGLLFAAWIAIKTIFLGEIVPGYPSIISLMTVLGGVQLISIGLLGEYVGKTYFEAKQRPVFLLRDVTESRPLMINEKYSQTLIKEQISE</sequence>
<evidence type="ECO:0000256" key="6">
    <source>
        <dbReference type="ARBA" id="ARBA00022989"/>
    </source>
</evidence>
<dbReference type="GO" id="GO:0005886">
    <property type="term" value="C:plasma membrane"/>
    <property type="evidence" value="ECO:0007669"/>
    <property type="project" value="UniProtKB-SubCell"/>
</dbReference>
<dbReference type="Gene3D" id="3.90.550.10">
    <property type="entry name" value="Spore Coat Polysaccharide Biosynthesis Protein SpsA, Chain A"/>
    <property type="match status" value="1"/>
</dbReference>
<dbReference type="Pfam" id="PF00535">
    <property type="entry name" value="Glycos_transf_2"/>
    <property type="match status" value="1"/>
</dbReference>
<name>V8GAL5_9BURK</name>
<evidence type="ECO:0000256" key="4">
    <source>
        <dbReference type="ARBA" id="ARBA00022679"/>
    </source>
</evidence>
<evidence type="ECO:0000313" key="11">
    <source>
        <dbReference type="EMBL" id="ETD72747.1"/>
    </source>
</evidence>
<evidence type="ECO:0000313" key="12">
    <source>
        <dbReference type="Proteomes" id="UP000018766"/>
    </source>
</evidence>
<keyword evidence="12" id="KW-1185">Reference proteome</keyword>
<dbReference type="InterPro" id="IPR029044">
    <property type="entry name" value="Nucleotide-diphossugar_trans"/>
</dbReference>
<reference evidence="11 12" key="1">
    <citation type="submission" date="2013-11" db="EMBL/GenBank/DDBJ databases">
        <title>Genomic analysis of Pelistega sp. HM-7.</title>
        <authorList>
            <person name="Kumbhare S.V."/>
            <person name="Shetty S.A."/>
            <person name="Sharma O."/>
            <person name="Dhotre D.P."/>
        </authorList>
    </citation>
    <scope>NUCLEOTIDE SEQUENCE [LARGE SCALE GENOMIC DNA]</scope>
    <source>
        <strain evidence="11 12">HM-7</strain>
    </source>
</reference>
<dbReference type="GO" id="GO:0016757">
    <property type="term" value="F:glycosyltransferase activity"/>
    <property type="evidence" value="ECO:0007669"/>
    <property type="project" value="UniProtKB-KW"/>
</dbReference>
<comment type="similarity">
    <text evidence="8">Belongs to the glycosyltransferase 2 family. GtrB subfamily.</text>
</comment>
<dbReference type="AlphaFoldDB" id="V8GAL5"/>
<evidence type="ECO:0000256" key="7">
    <source>
        <dbReference type="ARBA" id="ARBA00023136"/>
    </source>
</evidence>
<evidence type="ECO:0000256" key="3">
    <source>
        <dbReference type="ARBA" id="ARBA00022676"/>
    </source>
</evidence>
<proteinExistence type="inferred from homology"/>
<protein>
    <submittedName>
        <fullName evidence="11">Bactoprenol glucosyl transferase</fullName>
    </submittedName>
</protein>
<evidence type="ECO:0000256" key="2">
    <source>
        <dbReference type="ARBA" id="ARBA00022475"/>
    </source>
</evidence>
<keyword evidence="4 11" id="KW-0808">Transferase</keyword>
<gene>
    <name evidence="11" type="ORF">V757_02380</name>
</gene>
<dbReference type="CDD" id="cd04187">
    <property type="entry name" value="DPM1_like_bac"/>
    <property type="match status" value="1"/>
</dbReference>
<dbReference type="FunFam" id="3.90.550.10:FF:000079">
    <property type="entry name" value="Probable glycosyl transferase"/>
    <property type="match status" value="1"/>
</dbReference>
<organism evidence="11 12">
    <name type="scientific">Pelistega indica</name>
    <dbReference type="NCBI Taxonomy" id="1414851"/>
    <lineage>
        <taxon>Bacteria</taxon>
        <taxon>Pseudomonadati</taxon>
        <taxon>Pseudomonadota</taxon>
        <taxon>Betaproteobacteria</taxon>
        <taxon>Burkholderiales</taxon>
        <taxon>Alcaligenaceae</taxon>
        <taxon>Pelistega</taxon>
    </lineage>
</organism>
<feature type="transmembrane region" description="Helical" evidence="9">
    <location>
        <begin position="251"/>
        <end position="272"/>
    </location>
</feature>